<evidence type="ECO:0000256" key="1">
    <source>
        <dbReference type="ARBA" id="ARBA00004167"/>
    </source>
</evidence>
<evidence type="ECO:0000313" key="6">
    <source>
        <dbReference type="EMBL" id="EHN59635.1"/>
    </source>
</evidence>
<dbReference type="HOGENOM" id="CLU_056714_2_2_9"/>
<protein>
    <submittedName>
        <fullName evidence="6">LemA protein</fullName>
    </submittedName>
</protein>
<dbReference type="Pfam" id="PF04011">
    <property type="entry name" value="LemA"/>
    <property type="match status" value="1"/>
</dbReference>
<evidence type="ECO:0000256" key="3">
    <source>
        <dbReference type="ARBA" id="ARBA00022692"/>
    </source>
</evidence>
<evidence type="ECO:0000256" key="4">
    <source>
        <dbReference type="ARBA" id="ARBA00022989"/>
    </source>
</evidence>
<dbReference type="PANTHER" id="PTHR34478:SF2">
    <property type="entry name" value="MEMBRANE PROTEIN"/>
    <property type="match status" value="1"/>
</dbReference>
<evidence type="ECO:0000256" key="2">
    <source>
        <dbReference type="ARBA" id="ARBA00008854"/>
    </source>
</evidence>
<dbReference type="InterPro" id="IPR007156">
    <property type="entry name" value="MamQ_LemA"/>
</dbReference>
<comment type="similarity">
    <text evidence="2">Belongs to the LemA family.</text>
</comment>
<dbReference type="RefSeq" id="WP_007746650.1">
    <property type="nucleotide sequence ID" value="NZ_CM001398.1"/>
</dbReference>
<dbReference type="STRING" id="336988.NT96_01435"/>
<gene>
    <name evidence="6" type="ORF">OKIT_1557</name>
</gene>
<dbReference type="EMBL" id="AFVZ01000001">
    <property type="protein sequence ID" value="EHN59635.1"/>
    <property type="molecule type" value="Genomic_DNA"/>
</dbReference>
<evidence type="ECO:0000313" key="7">
    <source>
        <dbReference type="Proteomes" id="UP000004959"/>
    </source>
</evidence>
<proteinExistence type="inferred from homology"/>
<dbReference type="OrthoDB" id="9804152at2"/>
<sequence>MPIWLIVILVLLLLVILYTILTYNGLVKGKNNVLESSSAIDVQLKRRNDLIPNLVETVKGYAAHEKTVLEDVTRARNLSQSTLDKQASLNDKLAASDGLTNALGRLMAVAEAYPDLKANSNFTQLMNELSNTEDKISYTRQLFNSMSANFNTSIQQFPANLVAQSFNFKPFELLQTPENEKAVPKVDFKS</sequence>
<name>G9WG57_9LACO</name>
<dbReference type="Gene3D" id="1.20.1440.20">
    <property type="entry name" value="LemA-like domain"/>
    <property type="match status" value="1"/>
</dbReference>
<comment type="caution">
    <text evidence="6">The sequence shown here is derived from an EMBL/GenBank/DDBJ whole genome shotgun (WGS) entry which is preliminary data.</text>
</comment>
<dbReference type="GO" id="GO:0016020">
    <property type="term" value="C:membrane"/>
    <property type="evidence" value="ECO:0007669"/>
    <property type="project" value="UniProtKB-SubCell"/>
</dbReference>
<accession>G9WG57</accession>
<dbReference type="eggNOG" id="COG1704">
    <property type="taxonomic scope" value="Bacteria"/>
</dbReference>
<dbReference type="PANTHER" id="PTHR34478">
    <property type="entry name" value="PROTEIN LEMA"/>
    <property type="match status" value="1"/>
</dbReference>
<comment type="subcellular location">
    <subcellularLocation>
        <location evidence="1">Membrane</location>
        <topology evidence="1">Single-pass membrane protein</topology>
    </subcellularLocation>
</comment>
<reference evidence="6 7" key="1">
    <citation type="journal article" date="2012" name="PLoS ONE">
        <title>Functional divergence in the genus oenococcus as predicted by genome sequencing of the newly-described species, Oenococcus kitaharae.</title>
        <authorList>
            <person name="Borneman A.R."/>
            <person name="McCarthy J.M."/>
            <person name="Chambers P.J."/>
            <person name="Bartowsky E.J."/>
        </authorList>
    </citation>
    <scope>NUCLEOTIDE SEQUENCE [LARGE SCALE GENOMIC DNA]</scope>
    <source>
        <strain evidence="7">DSM17330</strain>
    </source>
</reference>
<dbReference type="InterPro" id="IPR023353">
    <property type="entry name" value="LemA-like_dom_sf"/>
</dbReference>
<keyword evidence="4" id="KW-1133">Transmembrane helix</keyword>
<dbReference type="PATRIC" id="fig|1045004.4.peg.1528"/>
<evidence type="ECO:0000256" key="5">
    <source>
        <dbReference type="ARBA" id="ARBA00023136"/>
    </source>
</evidence>
<dbReference type="Proteomes" id="UP000004959">
    <property type="component" value="Chromosome"/>
</dbReference>
<dbReference type="SUPFAM" id="SSF140478">
    <property type="entry name" value="LemA-like"/>
    <property type="match status" value="1"/>
</dbReference>
<keyword evidence="5" id="KW-0472">Membrane</keyword>
<organism evidence="6 7">
    <name type="scientific">Oenococcus kitaharae DSM 17330</name>
    <dbReference type="NCBI Taxonomy" id="1045004"/>
    <lineage>
        <taxon>Bacteria</taxon>
        <taxon>Bacillati</taxon>
        <taxon>Bacillota</taxon>
        <taxon>Bacilli</taxon>
        <taxon>Lactobacillales</taxon>
        <taxon>Lactobacillaceae</taxon>
        <taxon>Oenococcus</taxon>
    </lineage>
</organism>
<keyword evidence="3" id="KW-0812">Transmembrane</keyword>
<dbReference type="AlphaFoldDB" id="G9WG57"/>
<keyword evidence="7" id="KW-1185">Reference proteome</keyword>